<keyword evidence="3 6" id="KW-0731">Sigma factor</keyword>
<dbReference type="Gene3D" id="1.10.1740.10">
    <property type="match status" value="1"/>
</dbReference>
<keyword evidence="5 6" id="KW-0804">Transcription</keyword>
<dbReference type="InterPro" id="IPR013249">
    <property type="entry name" value="RNA_pol_sigma70_r4_t2"/>
</dbReference>
<evidence type="ECO:0000313" key="9">
    <source>
        <dbReference type="EMBL" id="MET3617206.1"/>
    </source>
</evidence>
<dbReference type="InterPro" id="IPR039425">
    <property type="entry name" value="RNA_pol_sigma-70-like"/>
</dbReference>
<evidence type="ECO:0000256" key="6">
    <source>
        <dbReference type="RuleBase" id="RU000716"/>
    </source>
</evidence>
<dbReference type="Pfam" id="PF04542">
    <property type="entry name" value="Sigma70_r2"/>
    <property type="match status" value="1"/>
</dbReference>
<protein>
    <recommendedName>
        <fullName evidence="6">RNA polymerase sigma factor</fullName>
    </recommendedName>
</protein>
<evidence type="ECO:0000256" key="4">
    <source>
        <dbReference type="ARBA" id="ARBA00023125"/>
    </source>
</evidence>
<dbReference type="InterPro" id="IPR036388">
    <property type="entry name" value="WH-like_DNA-bd_sf"/>
</dbReference>
<keyword evidence="4 6" id="KW-0238">DNA-binding</keyword>
<dbReference type="SUPFAM" id="SSF88659">
    <property type="entry name" value="Sigma3 and sigma4 domains of RNA polymerase sigma factors"/>
    <property type="match status" value="1"/>
</dbReference>
<dbReference type="PANTHER" id="PTHR43133">
    <property type="entry name" value="RNA POLYMERASE ECF-TYPE SIGMA FACTO"/>
    <property type="match status" value="1"/>
</dbReference>
<feature type="domain" description="RNA polymerase sigma-70 region 2" evidence="7">
    <location>
        <begin position="21"/>
        <end position="88"/>
    </location>
</feature>
<reference evidence="9 10" key="1">
    <citation type="submission" date="2024-06" db="EMBL/GenBank/DDBJ databases">
        <title>Genomic Encyclopedia of Type Strains, Phase IV (KMG-IV): sequencing the most valuable type-strain genomes for metagenomic binning, comparative biology and taxonomic classification.</title>
        <authorList>
            <person name="Goeker M."/>
        </authorList>
    </citation>
    <scope>NUCLEOTIDE SEQUENCE [LARGE SCALE GENOMIC DNA]</scope>
    <source>
        <strain evidence="9 10">DSM 21460</strain>
    </source>
</reference>
<comment type="caution">
    <text evidence="9">The sequence shown here is derived from an EMBL/GenBank/DDBJ whole genome shotgun (WGS) entry which is preliminary data.</text>
</comment>
<dbReference type="InterPro" id="IPR000838">
    <property type="entry name" value="RNA_pol_sigma70_ECF_CS"/>
</dbReference>
<evidence type="ECO:0000256" key="2">
    <source>
        <dbReference type="ARBA" id="ARBA00023015"/>
    </source>
</evidence>
<evidence type="ECO:0000259" key="8">
    <source>
        <dbReference type="Pfam" id="PF08281"/>
    </source>
</evidence>
<proteinExistence type="inferred from homology"/>
<evidence type="ECO:0000256" key="1">
    <source>
        <dbReference type="ARBA" id="ARBA00010641"/>
    </source>
</evidence>
<dbReference type="CDD" id="cd06171">
    <property type="entry name" value="Sigma70_r4"/>
    <property type="match status" value="1"/>
</dbReference>
<comment type="similarity">
    <text evidence="1 6">Belongs to the sigma-70 factor family. ECF subfamily.</text>
</comment>
<dbReference type="PROSITE" id="PS01063">
    <property type="entry name" value="SIGMA70_ECF"/>
    <property type="match status" value="1"/>
</dbReference>
<keyword evidence="10" id="KW-1185">Reference proteome</keyword>
<dbReference type="Gene3D" id="1.10.10.10">
    <property type="entry name" value="Winged helix-like DNA-binding domain superfamily/Winged helix DNA-binding domain"/>
    <property type="match status" value="1"/>
</dbReference>
<dbReference type="InterPro" id="IPR007627">
    <property type="entry name" value="RNA_pol_sigma70_r2"/>
</dbReference>
<gene>
    <name evidence="9" type="ORF">ABID14_000834</name>
</gene>
<dbReference type="EMBL" id="JBEPMA010000003">
    <property type="protein sequence ID" value="MET3617206.1"/>
    <property type="molecule type" value="Genomic_DNA"/>
</dbReference>
<dbReference type="InterPro" id="IPR013325">
    <property type="entry name" value="RNA_pol_sigma_r2"/>
</dbReference>
<sequence length="194" mass="23271">MDNHEIVEGIKAGDKNSFDTLYNEYYLILYRTAYLILGHKHDAEDVLQETFVTIYTKIDTLKDETKLKSWIFSILKNSCYKKYKNKKREFPDEHILFKVDTKTYENSEDNFLLKSEIHECLMKLKPKHREVLVLYYFDDLTIKEMATVCNTFQGTIKSRLNKARKELKKELEKVDETFLTRREGIYEKQMEPRV</sequence>
<dbReference type="InterPro" id="IPR014284">
    <property type="entry name" value="RNA_pol_sigma-70_dom"/>
</dbReference>
<organism evidence="9 10">
    <name type="scientific">Peptoniphilus olsenii</name>
    <dbReference type="NCBI Taxonomy" id="411570"/>
    <lineage>
        <taxon>Bacteria</taxon>
        <taxon>Bacillati</taxon>
        <taxon>Bacillota</taxon>
        <taxon>Tissierellia</taxon>
        <taxon>Tissierellales</taxon>
        <taxon>Peptoniphilaceae</taxon>
        <taxon>Peptoniphilus</taxon>
    </lineage>
</organism>
<evidence type="ECO:0000256" key="3">
    <source>
        <dbReference type="ARBA" id="ARBA00023082"/>
    </source>
</evidence>
<dbReference type="RefSeq" id="WP_354367426.1">
    <property type="nucleotide sequence ID" value="NZ_JBEPMA010000003.1"/>
</dbReference>
<accession>A0ABV2J8U5</accession>
<name>A0ABV2J8U5_9FIRM</name>
<dbReference type="Proteomes" id="UP001549162">
    <property type="component" value="Unassembled WGS sequence"/>
</dbReference>
<dbReference type="NCBIfam" id="TIGR02937">
    <property type="entry name" value="sigma70-ECF"/>
    <property type="match status" value="1"/>
</dbReference>
<dbReference type="InterPro" id="IPR013324">
    <property type="entry name" value="RNA_pol_sigma_r3/r4-like"/>
</dbReference>
<evidence type="ECO:0000313" key="10">
    <source>
        <dbReference type="Proteomes" id="UP001549162"/>
    </source>
</evidence>
<evidence type="ECO:0000259" key="7">
    <source>
        <dbReference type="Pfam" id="PF04542"/>
    </source>
</evidence>
<feature type="domain" description="RNA polymerase sigma factor 70 region 4 type 2" evidence="8">
    <location>
        <begin position="116"/>
        <end position="167"/>
    </location>
</feature>
<keyword evidence="2 6" id="KW-0805">Transcription regulation</keyword>
<dbReference type="SUPFAM" id="SSF88946">
    <property type="entry name" value="Sigma2 domain of RNA polymerase sigma factors"/>
    <property type="match status" value="1"/>
</dbReference>
<dbReference type="Pfam" id="PF08281">
    <property type="entry name" value="Sigma70_r4_2"/>
    <property type="match status" value="1"/>
</dbReference>
<dbReference type="PANTHER" id="PTHR43133:SF51">
    <property type="entry name" value="RNA POLYMERASE SIGMA FACTOR"/>
    <property type="match status" value="1"/>
</dbReference>
<evidence type="ECO:0000256" key="5">
    <source>
        <dbReference type="ARBA" id="ARBA00023163"/>
    </source>
</evidence>